<evidence type="ECO:0000313" key="3">
    <source>
        <dbReference type="Proteomes" id="UP000614741"/>
    </source>
</evidence>
<evidence type="ECO:0000256" key="1">
    <source>
        <dbReference type="SAM" id="MobiDB-lite"/>
    </source>
</evidence>
<dbReference type="PANTHER" id="PTHR34374:SF1">
    <property type="entry name" value="LARGE RIBOSOMAL RNA SUBUNIT ACCUMULATION PROTEIN YCED HOMOLOG 1, CHLOROPLASTIC"/>
    <property type="match status" value="1"/>
</dbReference>
<sequence>MRPSHLDPRSPFVLETHELGRRPGSMRTVQRTVAAPDELGSGMIGIPSGSDLELDLRLEAVMEGVLVSGSIRGEAVGECVRCLERVVEPVDATLQELYVYPERADAAVASGDEDEDVRELEGDLVDLEPALRDAVVPVLPFRPLCRPDCPGLCSECGERLADDPEHAHDTIDPRWAALGGLQGTDDEKRES</sequence>
<reference evidence="2 3" key="1">
    <citation type="submission" date="2021-01" db="EMBL/GenBank/DDBJ databases">
        <title>Whole genome shotgun sequence of Cellulomonas phragmiteti NBRC 110785.</title>
        <authorList>
            <person name="Komaki H."/>
            <person name="Tamura T."/>
        </authorList>
    </citation>
    <scope>NUCLEOTIDE SEQUENCE [LARGE SCALE GENOMIC DNA]</scope>
    <source>
        <strain evidence="2 3">NBRC 110785</strain>
    </source>
</reference>
<comment type="caution">
    <text evidence="2">The sequence shown here is derived from an EMBL/GenBank/DDBJ whole genome shotgun (WGS) entry which is preliminary data.</text>
</comment>
<proteinExistence type="predicted"/>
<organism evidence="2 3">
    <name type="scientific">Cellulomonas phragmiteti</name>
    <dbReference type="NCBI Taxonomy" id="478780"/>
    <lineage>
        <taxon>Bacteria</taxon>
        <taxon>Bacillati</taxon>
        <taxon>Actinomycetota</taxon>
        <taxon>Actinomycetes</taxon>
        <taxon>Micrococcales</taxon>
        <taxon>Cellulomonadaceae</taxon>
        <taxon>Cellulomonas</taxon>
    </lineage>
</organism>
<gene>
    <name evidence="2" type="ORF">Cph01nite_14560</name>
</gene>
<dbReference type="Pfam" id="PF02620">
    <property type="entry name" value="YceD"/>
    <property type="match status" value="1"/>
</dbReference>
<feature type="region of interest" description="Disordered" evidence="1">
    <location>
        <begin position="162"/>
        <end position="191"/>
    </location>
</feature>
<dbReference type="PANTHER" id="PTHR34374">
    <property type="entry name" value="LARGE RIBOSOMAL RNA SUBUNIT ACCUMULATION PROTEIN YCED HOMOLOG 1, CHLOROPLASTIC"/>
    <property type="match status" value="1"/>
</dbReference>
<protein>
    <recommendedName>
        <fullName evidence="4">Metal-binding protein</fullName>
    </recommendedName>
</protein>
<dbReference type="Proteomes" id="UP000614741">
    <property type="component" value="Unassembled WGS sequence"/>
</dbReference>
<dbReference type="InterPro" id="IPR003772">
    <property type="entry name" value="YceD"/>
</dbReference>
<keyword evidence="3" id="KW-1185">Reference proteome</keyword>
<accession>A0ABQ4DK07</accession>
<feature type="compositionally biased region" description="Basic and acidic residues" evidence="1">
    <location>
        <begin position="162"/>
        <end position="172"/>
    </location>
</feature>
<evidence type="ECO:0008006" key="4">
    <source>
        <dbReference type="Google" id="ProtNLM"/>
    </source>
</evidence>
<evidence type="ECO:0000313" key="2">
    <source>
        <dbReference type="EMBL" id="GIG39694.1"/>
    </source>
</evidence>
<name>A0ABQ4DK07_9CELL</name>
<dbReference type="EMBL" id="BONP01000006">
    <property type="protein sequence ID" value="GIG39694.1"/>
    <property type="molecule type" value="Genomic_DNA"/>
</dbReference>